<dbReference type="EC" id="4.3.2.2" evidence="4"/>
<dbReference type="SMART" id="SM00998">
    <property type="entry name" value="ADSL_C"/>
    <property type="match status" value="1"/>
</dbReference>
<dbReference type="GO" id="GO:0005829">
    <property type="term" value="C:cytosol"/>
    <property type="evidence" value="ECO:0007669"/>
    <property type="project" value="TreeGrafter"/>
</dbReference>
<dbReference type="NCBIfam" id="TIGR00928">
    <property type="entry name" value="purB"/>
    <property type="match status" value="1"/>
</dbReference>
<dbReference type="AlphaFoldDB" id="X0ZZR0"/>
<comment type="pathway">
    <text evidence="1">Purine metabolism; IMP biosynthesis via de novo pathway; 5-amino-1-(5-phospho-D-ribosyl)imidazole-4-carboxamide from 5-amino-1-(5-phospho-D-ribosyl)imidazole-4-carboxylate: step 2/2.</text>
</comment>
<dbReference type="UniPathway" id="UPA00075">
    <property type="reaction ID" value="UER00336"/>
</dbReference>
<comment type="caution">
    <text evidence="12">The sequence shown here is derived from an EMBL/GenBank/DDBJ whole genome shotgun (WGS) entry which is preliminary data.</text>
</comment>
<evidence type="ECO:0000313" key="12">
    <source>
        <dbReference type="EMBL" id="GAG63392.1"/>
    </source>
</evidence>
<dbReference type="InterPro" id="IPR004769">
    <property type="entry name" value="Pur_lyase"/>
</dbReference>
<dbReference type="InterPro" id="IPR000362">
    <property type="entry name" value="Fumarate_lyase_fam"/>
</dbReference>
<evidence type="ECO:0000256" key="3">
    <source>
        <dbReference type="ARBA" id="ARBA00008273"/>
    </source>
</evidence>
<evidence type="ECO:0000256" key="6">
    <source>
        <dbReference type="ARBA" id="ARBA00022755"/>
    </source>
</evidence>
<dbReference type="PRINTS" id="PR00145">
    <property type="entry name" value="ARGSUCLYASE"/>
</dbReference>
<evidence type="ECO:0000256" key="4">
    <source>
        <dbReference type="ARBA" id="ARBA00012339"/>
    </source>
</evidence>
<evidence type="ECO:0000256" key="9">
    <source>
        <dbReference type="ARBA" id="ARBA00030717"/>
    </source>
</evidence>
<name>X0ZZR0_9ZZZZ</name>
<dbReference type="InterPro" id="IPR019468">
    <property type="entry name" value="AdenyloSucc_lyase_C"/>
</dbReference>
<evidence type="ECO:0000259" key="11">
    <source>
        <dbReference type="SMART" id="SM00998"/>
    </source>
</evidence>
<organism evidence="12">
    <name type="scientific">marine sediment metagenome</name>
    <dbReference type="NCBI Taxonomy" id="412755"/>
    <lineage>
        <taxon>unclassified sequences</taxon>
        <taxon>metagenomes</taxon>
        <taxon>ecological metagenomes</taxon>
    </lineage>
</organism>
<dbReference type="GO" id="GO:0006189">
    <property type="term" value="P:'de novo' IMP biosynthetic process"/>
    <property type="evidence" value="ECO:0007669"/>
    <property type="project" value="UniProtKB-UniPathway"/>
</dbReference>
<dbReference type="InterPro" id="IPR008948">
    <property type="entry name" value="L-Aspartase-like"/>
</dbReference>
<sequence>QKAIKHKYTTMIGRTHGVHAEPISFGFKLALWTEEMRRNLQRLAEAKKVIAVGKISGAVGTYATLSPEVEEKACARLGFVPAPVSSQVLQRDRHAQFITTLAIIASSLEKFATEIRGLQKTETREVEEPFAAGQTGSSAMPHKRNPELCERICGLARLVRGYAITSMENIALWHERDISHSSTERIILPDSCLVVDYTLTLFTSIMRGLQVYPRKMKRDIELTKGLIFSQRVMLALIDKGLSRQKAYEMVQRNAMKA</sequence>
<dbReference type="EMBL" id="BART01005260">
    <property type="protein sequence ID" value="GAG63392.1"/>
    <property type="molecule type" value="Genomic_DNA"/>
</dbReference>
<comment type="pathway">
    <text evidence="2">Purine metabolism; AMP biosynthesis via de novo pathway; AMP from IMP: step 2/2.</text>
</comment>
<dbReference type="GO" id="GO:0070626">
    <property type="term" value="F:(S)-2-(5-amino-1-(5-phospho-D-ribosyl)imidazole-4-carboxamido) succinate lyase (fumarate-forming) activity"/>
    <property type="evidence" value="ECO:0007669"/>
    <property type="project" value="TreeGrafter"/>
</dbReference>
<dbReference type="PANTHER" id="PTHR43172">
    <property type="entry name" value="ADENYLOSUCCINATE LYASE"/>
    <property type="match status" value="1"/>
</dbReference>
<dbReference type="SUPFAM" id="SSF48557">
    <property type="entry name" value="L-aspartase-like"/>
    <property type="match status" value="1"/>
</dbReference>
<dbReference type="Pfam" id="PF00206">
    <property type="entry name" value="Lyase_1"/>
    <property type="match status" value="1"/>
</dbReference>
<dbReference type="UniPathway" id="UPA00074">
    <property type="reaction ID" value="UER00132"/>
</dbReference>
<proteinExistence type="inferred from homology"/>
<comment type="similarity">
    <text evidence="3">Belongs to the lyase 1 family. Adenylosuccinate lyase subfamily.</text>
</comment>
<dbReference type="PROSITE" id="PS00163">
    <property type="entry name" value="FUMARATE_LYASES"/>
    <property type="match status" value="1"/>
</dbReference>
<dbReference type="FunFam" id="1.20.200.10:FF:000008">
    <property type="entry name" value="Adenylosuccinate lyase"/>
    <property type="match status" value="1"/>
</dbReference>
<evidence type="ECO:0000256" key="5">
    <source>
        <dbReference type="ARBA" id="ARBA00017058"/>
    </source>
</evidence>
<evidence type="ECO:0000256" key="10">
    <source>
        <dbReference type="ARBA" id="ARBA00049115"/>
    </source>
</evidence>
<dbReference type="CDD" id="cd01360">
    <property type="entry name" value="Adenylsuccinate_lyase_1"/>
    <property type="match status" value="1"/>
</dbReference>
<dbReference type="GO" id="GO:0004018">
    <property type="term" value="F:N6-(1,2-dicarboxyethyl)AMP AMP-lyase (fumarate-forming) activity"/>
    <property type="evidence" value="ECO:0007669"/>
    <property type="project" value="InterPro"/>
</dbReference>
<feature type="non-terminal residue" evidence="12">
    <location>
        <position position="257"/>
    </location>
</feature>
<keyword evidence="6" id="KW-0658">Purine biosynthesis</keyword>
<evidence type="ECO:0000256" key="2">
    <source>
        <dbReference type="ARBA" id="ARBA00004734"/>
    </source>
</evidence>
<dbReference type="Gene3D" id="1.10.40.30">
    <property type="entry name" value="Fumarase/aspartase (C-terminal domain)"/>
    <property type="match status" value="1"/>
</dbReference>
<dbReference type="Pfam" id="PF10397">
    <property type="entry name" value="ADSL_C"/>
    <property type="match status" value="1"/>
</dbReference>
<comment type="catalytic activity">
    <reaction evidence="8">
        <text>(2S)-2-[5-amino-1-(5-phospho-beta-D-ribosyl)imidazole-4-carboxamido]succinate = 5-amino-1-(5-phospho-beta-D-ribosyl)imidazole-4-carboxamide + fumarate</text>
        <dbReference type="Rhea" id="RHEA:23920"/>
        <dbReference type="ChEBI" id="CHEBI:29806"/>
        <dbReference type="ChEBI" id="CHEBI:58443"/>
        <dbReference type="ChEBI" id="CHEBI:58475"/>
        <dbReference type="EC" id="4.3.2.2"/>
    </reaction>
    <physiologicalReaction direction="left-to-right" evidence="8">
        <dbReference type="Rhea" id="RHEA:23921"/>
    </physiologicalReaction>
</comment>
<evidence type="ECO:0000256" key="8">
    <source>
        <dbReference type="ARBA" id="ARBA00024477"/>
    </source>
</evidence>
<dbReference type="InterPro" id="IPR022761">
    <property type="entry name" value="Fumarate_lyase_N"/>
</dbReference>
<dbReference type="GO" id="GO:0044208">
    <property type="term" value="P:'de novo' AMP biosynthetic process"/>
    <property type="evidence" value="ECO:0007669"/>
    <property type="project" value="UniProtKB-UniPathway"/>
</dbReference>
<dbReference type="Gene3D" id="1.20.200.10">
    <property type="entry name" value="Fumarase/aspartase (Central domain)"/>
    <property type="match status" value="1"/>
</dbReference>
<comment type="catalytic activity">
    <reaction evidence="10">
        <text>N(6)-(1,2-dicarboxyethyl)-AMP = fumarate + AMP</text>
        <dbReference type="Rhea" id="RHEA:16853"/>
        <dbReference type="ChEBI" id="CHEBI:29806"/>
        <dbReference type="ChEBI" id="CHEBI:57567"/>
        <dbReference type="ChEBI" id="CHEBI:456215"/>
        <dbReference type="EC" id="4.3.2.2"/>
    </reaction>
    <physiologicalReaction direction="left-to-right" evidence="10">
        <dbReference type="Rhea" id="RHEA:16854"/>
    </physiologicalReaction>
</comment>
<dbReference type="PANTHER" id="PTHR43172:SF1">
    <property type="entry name" value="ADENYLOSUCCINATE LYASE"/>
    <property type="match status" value="1"/>
</dbReference>
<reference evidence="12" key="1">
    <citation type="journal article" date="2014" name="Front. Microbiol.">
        <title>High frequency of phylogenetically diverse reductive dehalogenase-homologous genes in deep subseafloor sedimentary metagenomes.</title>
        <authorList>
            <person name="Kawai M."/>
            <person name="Futagami T."/>
            <person name="Toyoda A."/>
            <person name="Takaki Y."/>
            <person name="Nishi S."/>
            <person name="Hori S."/>
            <person name="Arai W."/>
            <person name="Tsubouchi T."/>
            <person name="Morono Y."/>
            <person name="Uchiyama I."/>
            <person name="Ito T."/>
            <person name="Fujiyama A."/>
            <person name="Inagaki F."/>
            <person name="Takami H."/>
        </authorList>
    </citation>
    <scope>NUCLEOTIDE SEQUENCE</scope>
    <source>
        <strain evidence="12">Expedition CK06-06</strain>
    </source>
</reference>
<feature type="domain" description="Adenylosuccinate lyase C-terminal" evidence="11">
    <location>
        <begin position="224"/>
        <end position="257"/>
    </location>
</feature>
<keyword evidence="7" id="KW-0456">Lyase</keyword>
<dbReference type="InterPro" id="IPR020557">
    <property type="entry name" value="Fumarate_lyase_CS"/>
</dbReference>
<gene>
    <name evidence="12" type="ORF">S01H4_12406</name>
</gene>
<accession>X0ZZR0</accession>
<dbReference type="PRINTS" id="PR00149">
    <property type="entry name" value="FUMRATELYASE"/>
</dbReference>
<evidence type="ECO:0000256" key="7">
    <source>
        <dbReference type="ARBA" id="ARBA00023239"/>
    </source>
</evidence>
<protein>
    <recommendedName>
        <fullName evidence="5">Adenylosuccinate lyase</fullName>
        <ecNumber evidence="4">4.3.2.2</ecNumber>
    </recommendedName>
    <alternativeName>
        <fullName evidence="9">Adenylosuccinase</fullName>
    </alternativeName>
</protein>
<feature type="non-terminal residue" evidence="12">
    <location>
        <position position="1"/>
    </location>
</feature>
<evidence type="ECO:0000256" key="1">
    <source>
        <dbReference type="ARBA" id="ARBA00004706"/>
    </source>
</evidence>